<organism evidence="3 4">
    <name type="scientific">Nocardioides gansuensis</name>
    <dbReference type="NCBI Taxonomy" id="2138300"/>
    <lineage>
        <taxon>Bacteria</taxon>
        <taxon>Bacillati</taxon>
        <taxon>Actinomycetota</taxon>
        <taxon>Actinomycetes</taxon>
        <taxon>Propionibacteriales</taxon>
        <taxon>Nocardioidaceae</taxon>
        <taxon>Nocardioides</taxon>
    </lineage>
</organism>
<feature type="transmembrane region" description="Helical" evidence="1">
    <location>
        <begin position="42"/>
        <end position="60"/>
    </location>
</feature>
<evidence type="ECO:0000256" key="1">
    <source>
        <dbReference type="SAM" id="Phobius"/>
    </source>
</evidence>
<evidence type="ECO:0000259" key="2">
    <source>
        <dbReference type="Pfam" id="PF09990"/>
    </source>
</evidence>
<sequence>MFETFGDLPLHPLVVHAVVVLGPLAALCLVGYAAVPRWRVGLRWPMLLLAAAAAGAGYVAKEAGEFLRDALFPDQVPPPVAEHAAAGDLAAISLYVLLGTALVVVLLVPVREAARVPALAGLVLALGAAAFAGYAGFEAGHSGATAVWGGMLR</sequence>
<feature type="transmembrane region" description="Helical" evidence="1">
    <location>
        <begin position="13"/>
        <end position="35"/>
    </location>
</feature>
<comment type="caution">
    <text evidence="3">The sequence shown here is derived from an EMBL/GenBank/DDBJ whole genome shotgun (WGS) entry which is preliminary data.</text>
</comment>
<protein>
    <recommendedName>
        <fullName evidence="2">DUF2231 domain-containing protein</fullName>
    </recommendedName>
</protein>
<accession>A0A2T8F9C6</accession>
<dbReference type="RefSeq" id="WP_116572630.1">
    <property type="nucleotide sequence ID" value="NZ_QDGZ01000005.1"/>
</dbReference>
<evidence type="ECO:0000313" key="3">
    <source>
        <dbReference type="EMBL" id="PVG82326.1"/>
    </source>
</evidence>
<keyword evidence="1" id="KW-0812">Transmembrane</keyword>
<keyword evidence="4" id="KW-1185">Reference proteome</keyword>
<keyword evidence="1" id="KW-1133">Transmembrane helix</keyword>
<dbReference type="InterPro" id="IPR019251">
    <property type="entry name" value="DUF2231_TM"/>
</dbReference>
<reference evidence="3 4" key="1">
    <citation type="submission" date="2018-04" db="EMBL/GenBank/DDBJ databases">
        <title>Genome of Nocardioides gansuensis WSJ-1.</title>
        <authorList>
            <person name="Wu S."/>
            <person name="Wang G."/>
        </authorList>
    </citation>
    <scope>NUCLEOTIDE SEQUENCE [LARGE SCALE GENOMIC DNA]</scope>
    <source>
        <strain evidence="3 4">WSJ-1</strain>
    </source>
</reference>
<gene>
    <name evidence="3" type="ORF">DDE18_12615</name>
</gene>
<evidence type="ECO:0000313" key="4">
    <source>
        <dbReference type="Proteomes" id="UP000246018"/>
    </source>
</evidence>
<proteinExistence type="predicted"/>
<keyword evidence="1" id="KW-0472">Membrane</keyword>
<dbReference type="EMBL" id="QDGZ01000005">
    <property type="protein sequence ID" value="PVG82326.1"/>
    <property type="molecule type" value="Genomic_DNA"/>
</dbReference>
<feature type="transmembrane region" description="Helical" evidence="1">
    <location>
        <begin position="116"/>
        <end position="137"/>
    </location>
</feature>
<feature type="transmembrane region" description="Helical" evidence="1">
    <location>
        <begin position="89"/>
        <end position="109"/>
    </location>
</feature>
<feature type="domain" description="DUF2231" evidence="2">
    <location>
        <begin position="8"/>
        <end position="149"/>
    </location>
</feature>
<name>A0A2T8F9C6_9ACTN</name>
<dbReference type="AlphaFoldDB" id="A0A2T8F9C6"/>
<dbReference type="Proteomes" id="UP000246018">
    <property type="component" value="Unassembled WGS sequence"/>
</dbReference>
<dbReference type="Pfam" id="PF09990">
    <property type="entry name" value="DUF2231"/>
    <property type="match status" value="1"/>
</dbReference>